<feature type="compositionally biased region" description="Polar residues" evidence="2">
    <location>
        <begin position="817"/>
        <end position="844"/>
    </location>
</feature>
<sequence>MPFRVRPKERDPDTPPALLAANGMEASSGLSKSCSGTHHTPHLAEAGRYKAEDLRDRGLDAASTMNSNRTSSYFPQQPPPATVSSVPSPPSGPLQYDEDQETQLNTLANSHTAHQLHHFPQDVDHSSYDYTNNDSLVVPSTTSRGKFTEEWDASQRGSSIIDGPSSNMPRSNSFVSNAGEDHLSLPSRHNTLKKKNSLRRNGSLKRSSSRRSMKAGSVRSLALQSTSDPDEAHSAFHCPVPTSGNPTEALSNRFQSWRKILKDLIAYYREIQTHYENKSKSLLKLANVANNISTPPGFLDSGGIDDALQILRAYHKGAIVESNKAKEIEEDVILALTGLRSDLHQKIKEIKNLSGDFKNSVEKEMDGTRRAVKTLQDTLGQSDLDPSMATGKQDPYLLRLAVDRQVERQIDEENYLHQAYHNLENSGRELESIVVGEIQKAYNAYAGILKRESDAAYSAIEELRIGPITMPKDHEWAYFVQKDDQFVDPNIPIRSAEHIHYPGRDHVACQEIRAGLLERKSKYLKSYTAGWYVLSPTHLHEFKSADKGQAPVMSLYLPEQKLGSHSSEGGSSNKFILKGRQTGSMHRGHTWVFRAESHDTMMAWYEDIKVLTERTPQERSEFVRGHVRSLSQSSHRSTSSDGVLDDDDDEPFSADTAVAASTSSRQDLRRPEAGGRFPSDIQVNAQRGLQAPLSPSSVSSGFDNWDRDAAAQASTLPGGMLGTVHPNGYGGTARTPMEETPSNAALVSQQAKEDGVNPYTNEPLRRSQSMHKDSQAAYLYATGMQRAHSQQAAPTRPEEDAQQASSTDHNRGLETPGGNSQYGQWMNGKPSQDTPGNNTQQQDDYSALGTRGNDDINVTAVTAGTITSRGSNNIHTQQSGTPNGTLSTRNQDLLRQSLSAPRPTAGTTRNDSVPTISNLHIPGEYPKGGSTAVDARR</sequence>
<dbReference type="SMART" id="SM00233">
    <property type="entry name" value="PH"/>
    <property type="match status" value="1"/>
</dbReference>
<feature type="compositionally biased region" description="Basic and acidic residues" evidence="2">
    <location>
        <begin position="1"/>
        <end position="13"/>
    </location>
</feature>
<feature type="compositionally biased region" description="Acidic residues" evidence="2">
    <location>
        <begin position="643"/>
        <end position="652"/>
    </location>
</feature>
<dbReference type="InterPro" id="IPR027267">
    <property type="entry name" value="AH/BAR_dom_sf"/>
</dbReference>
<reference evidence="4" key="1">
    <citation type="submission" date="2023-02" db="EMBL/GenBank/DDBJ databases">
        <title>Colletotrichum kahawae CIFC_Que2 genome sequencing and assembly.</title>
        <authorList>
            <person name="Baroncelli R."/>
        </authorList>
    </citation>
    <scope>NUCLEOTIDE SEQUENCE</scope>
    <source>
        <strain evidence="4">CIFC_Que2</strain>
    </source>
</reference>
<dbReference type="InterPro" id="IPR046869">
    <property type="entry name" value="SLM1/RGC1-like_PH"/>
</dbReference>
<dbReference type="PANTHER" id="PTHR31941">
    <property type="entry name" value="CYTOSKELETAL SIGNALING PROTEIN SLM1"/>
    <property type="match status" value="1"/>
</dbReference>
<dbReference type="Proteomes" id="UP001281614">
    <property type="component" value="Unassembled WGS sequence"/>
</dbReference>
<evidence type="ECO:0000259" key="3">
    <source>
        <dbReference type="PROSITE" id="PS50003"/>
    </source>
</evidence>
<dbReference type="Pfam" id="PF20399">
    <property type="entry name" value="PH_20"/>
    <property type="match status" value="1"/>
</dbReference>
<gene>
    <name evidence="4" type="ORF">CKAH01_04353</name>
</gene>
<dbReference type="CDD" id="cd13311">
    <property type="entry name" value="PH_Slm1"/>
    <property type="match status" value="1"/>
</dbReference>
<feature type="compositionally biased region" description="Polar residues" evidence="2">
    <location>
        <begin position="63"/>
        <end position="74"/>
    </location>
</feature>
<feature type="compositionally biased region" description="Polar residues" evidence="2">
    <location>
        <begin position="28"/>
        <end position="38"/>
    </location>
</feature>
<dbReference type="PROSITE" id="PS50003">
    <property type="entry name" value="PH_DOMAIN"/>
    <property type="match status" value="1"/>
</dbReference>
<dbReference type="PANTHER" id="PTHR31941:SF16">
    <property type="entry name" value="PHOSPHATIDYLINOSITOL 4,5-BISPHOSPHATE-BINDING PROTEIN SLM1-RELATED"/>
    <property type="match status" value="1"/>
</dbReference>
<organism evidence="4 5">
    <name type="scientific">Colletotrichum kahawae</name>
    <name type="common">Coffee berry disease fungus</name>
    <dbReference type="NCBI Taxonomy" id="34407"/>
    <lineage>
        <taxon>Eukaryota</taxon>
        <taxon>Fungi</taxon>
        <taxon>Dikarya</taxon>
        <taxon>Ascomycota</taxon>
        <taxon>Pezizomycotina</taxon>
        <taxon>Sordariomycetes</taxon>
        <taxon>Hypocreomycetidae</taxon>
        <taxon>Glomerellales</taxon>
        <taxon>Glomerellaceae</taxon>
        <taxon>Colletotrichum</taxon>
        <taxon>Colletotrichum gloeosporioides species complex</taxon>
    </lineage>
</organism>
<dbReference type="AlphaFoldDB" id="A0AAD9YLV9"/>
<feature type="region of interest" description="Disordered" evidence="2">
    <location>
        <begin position="867"/>
        <end position="937"/>
    </location>
</feature>
<name>A0AAD9YLV9_COLKA</name>
<feature type="compositionally biased region" description="Polar residues" evidence="2">
    <location>
        <begin position="164"/>
        <end position="176"/>
    </location>
</feature>
<dbReference type="InterPro" id="IPR043453">
    <property type="entry name" value="Slm1_PH"/>
</dbReference>
<feature type="domain" description="PH" evidence="3">
    <location>
        <begin position="510"/>
        <end position="613"/>
    </location>
</feature>
<feature type="compositionally biased region" description="Polar residues" evidence="2">
    <location>
        <begin position="867"/>
        <end position="918"/>
    </location>
</feature>
<evidence type="ECO:0000256" key="1">
    <source>
        <dbReference type="ARBA" id="ARBA00022553"/>
    </source>
</evidence>
<dbReference type="EMBL" id="VYYT01000090">
    <property type="protein sequence ID" value="KAK2770846.1"/>
    <property type="molecule type" value="Genomic_DNA"/>
</dbReference>
<keyword evidence="5" id="KW-1185">Reference proteome</keyword>
<dbReference type="InterPro" id="IPR011993">
    <property type="entry name" value="PH-like_dom_sf"/>
</dbReference>
<dbReference type="SUPFAM" id="SSF50729">
    <property type="entry name" value="PH domain-like"/>
    <property type="match status" value="1"/>
</dbReference>
<evidence type="ECO:0000256" key="2">
    <source>
        <dbReference type="SAM" id="MobiDB-lite"/>
    </source>
</evidence>
<dbReference type="Pfam" id="PF20400">
    <property type="entry name" value="BAR_4"/>
    <property type="match status" value="1"/>
</dbReference>
<feature type="region of interest" description="Disordered" evidence="2">
    <location>
        <begin position="784"/>
        <end position="853"/>
    </location>
</feature>
<feature type="compositionally biased region" description="Basic and acidic residues" evidence="2">
    <location>
        <begin position="615"/>
        <end position="624"/>
    </location>
</feature>
<dbReference type="InterPro" id="IPR001849">
    <property type="entry name" value="PH_domain"/>
</dbReference>
<protein>
    <submittedName>
        <fullName evidence="4">Ph domain protein</fullName>
    </submittedName>
</protein>
<evidence type="ECO:0000313" key="5">
    <source>
        <dbReference type="Proteomes" id="UP001281614"/>
    </source>
</evidence>
<keyword evidence="1" id="KW-0597">Phosphoprotein</keyword>
<feature type="compositionally biased region" description="Low complexity" evidence="2">
    <location>
        <begin position="629"/>
        <end position="640"/>
    </location>
</feature>
<feature type="compositionally biased region" description="Low complexity" evidence="2">
    <location>
        <begin position="653"/>
        <end position="664"/>
    </location>
</feature>
<comment type="caution">
    <text evidence="4">The sequence shown here is derived from an EMBL/GenBank/DDBJ whole genome shotgun (WGS) entry which is preliminary data.</text>
</comment>
<feature type="region of interest" description="Disordered" evidence="2">
    <location>
        <begin position="140"/>
        <end position="247"/>
    </location>
</feature>
<feature type="compositionally biased region" description="Polar residues" evidence="2">
    <location>
        <begin position="740"/>
        <end position="750"/>
    </location>
</feature>
<feature type="compositionally biased region" description="Basic and acidic residues" evidence="2">
    <location>
        <begin position="45"/>
        <end position="59"/>
    </location>
</feature>
<dbReference type="Gene3D" id="1.20.1270.60">
    <property type="entry name" value="Arfaptin homology (AH) domain/BAR domain"/>
    <property type="match status" value="1"/>
</dbReference>
<dbReference type="InterPro" id="IPR046868">
    <property type="entry name" value="BAR_4"/>
</dbReference>
<accession>A0AAD9YLV9</accession>
<dbReference type="Gene3D" id="2.30.29.30">
    <property type="entry name" value="Pleckstrin-homology domain (PH domain)/Phosphotyrosine-binding domain (PTB)"/>
    <property type="match status" value="1"/>
</dbReference>
<feature type="region of interest" description="Disordered" evidence="2">
    <location>
        <begin position="615"/>
        <end position="679"/>
    </location>
</feature>
<evidence type="ECO:0000313" key="4">
    <source>
        <dbReference type="EMBL" id="KAK2770846.1"/>
    </source>
</evidence>
<dbReference type="SUPFAM" id="SSF103657">
    <property type="entry name" value="BAR/IMD domain-like"/>
    <property type="match status" value="1"/>
</dbReference>
<feature type="region of interest" description="Disordered" evidence="2">
    <location>
        <begin position="736"/>
        <end position="772"/>
    </location>
</feature>
<feature type="compositionally biased region" description="Pro residues" evidence="2">
    <location>
        <begin position="76"/>
        <end position="92"/>
    </location>
</feature>
<proteinExistence type="predicted"/>
<feature type="region of interest" description="Disordered" evidence="2">
    <location>
        <begin position="1"/>
        <end position="97"/>
    </location>
</feature>